<feature type="transmembrane region" description="Helical" evidence="1">
    <location>
        <begin position="47"/>
        <end position="68"/>
    </location>
</feature>
<keyword evidence="1" id="KW-0472">Membrane</keyword>
<keyword evidence="1" id="KW-1133">Transmembrane helix</keyword>
<proteinExistence type="predicted"/>
<dbReference type="AlphaFoldDB" id="A0A5K3FCB9"/>
<protein>
    <submittedName>
        <fullName evidence="2">Ovule protein</fullName>
    </submittedName>
</protein>
<keyword evidence="1" id="KW-0812">Transmembrane</keyword>
<evidence type="ECO:0000313" key="2">
    <source>
        <dbReference type="WBParaSite" id="MCU_006703-RA"/>
    </source>
</evidence>
<organism evidence="2">
    <name type="scientific">Mesocestoides corti</name>
    <name type="common">Flatworm</name>
    <dbReference type="NCBI Taxonomy" id="53468"/>
    <lineage>
        <taxon>Eukaryota</taxon>
        <taxon>Metazoa</taxon>
        <taxon>Spiralia</taxon>
        <taxon>Lophotrochozoa</taxon>
        <taxon>Platyhelminthes</taxon>
        <taxon>Cestoda</taxon>
        <taxon>Eucestoda</taxon>
        <taxon>Cyclophyllidea</taxon>
        <taxon>Mesocestoididae</taxon>
        <taxon>Mesocestoides</taxon>
    </lineage>
</organism>
<evidence type="ECO:0000256" key="1">
    <source>
        <dbReference type="SAM" id="Phobius"/>
    </source>
</evidence>
<reference evidence="2" key="1">
    <citation type="submission" date="2019-11" db="UniProtKB">
        <authorList>
            <consortium name="WormBaseParasite"/>
        </authorList>
    </citation>
    <scope>IDENTIFICATION</scope>
</reference>
<sequence>MIESTFVIMKQLFENVLCVIWFQSGTKFVNISPTLVILIFDYRIGNPFLRVMLTLLALCNLFVAFMHLVSHLKFLTIGHLPASTGLQHSFFILVSYAFPSVL</sequence>
<dbReference type="WBParaSite" id="MCU_006703-RA">
    <property type="protein sequence ID" value="MCU_006703-RA"/>
    <property type="gene ID" value="MCU_006703"/>
</dbReference>
<name>A0A5K3FCB9_MESCO</name>
<accession>A0A5K3FCB9</accession>